<protein>
    <submittedName>
        <fullName evidence="1">Uncharacterized protein</fullName>
    </submittedName>
</protein>
<dbReference type="Proteomes" id="UP000191672">
    <property type="component" value="Unassembled WGS sequence"/>
</dbReference>
<dbReference type="AlphaFoldDB" id="A0A1V6Q7V6"/>
<name>A0A1V6Q7V6_9EURO</name>
<evidence type="ECO:0000313" key="1">
    <source>
        <dbReference type="EMBL" id="OQD85299.1"/>
    </source>
</evidence>
<keyword evidence="2" id="KW-1185">Reference proteome</keyword>
<sequence>MSAISCLTLIDPPAHRACEITTGRPWMSFLSSEAQCLRSLPPTPPFEESVLAVHQAFAMSIRRTAEGLRHLPGVLRIAICNGFEAKG</sequence>
<proteinExistence type="predicted"/>
<dbReference type="EMBL" id="MDYN01000010">
    <property type="protein sequence ID" value="OQD85299.1"/>
    <property type="molecule type" value="Genomic_DNA"/>
</dbReference>
<accession>A0A1V6Q7V6</accession>
<evidence type="ECO:0000313" key="2">
    <source>
        <dbReference type="Proteomes" id="UP000191672"/>
    </source>
</evidence>
<gene>
    <name evidence="1" type="ORF">PENANT_c010G06397</name>
</gene>
<comment type="caution">
    <text evidence="1">The sequence shown here is derived from an EMBL/GenBank/DDBJ whole genome shotgun (WGS) entry which is preliminary data.</text>
</comment>
<organism evidence="1 2">
    <name type="scientific">Penicillium antarcticum</name>
    <dbReference type="NCBI Taxonomy" id="416450"/>
    <lineage>
        <taxon>Eukaryota</taxon>
        <taxon>Fungi</taxon>
        <taxon>Dikarya</taxon>
        <taxon>Ascomycota</taxon>
        <taxon>Pezizomycotina</taxon>
        <taxon>Eurotiomycetes</taxon>
        <taxon>Eurotiomycetidae</taxon>
        <taxon>Eurotiales</taxon>
        <taxon>Aspergillaceae</taxon>
        <taxon>Penicillium</taxon>
    </lineage>
</organism>
<reference evidence="2" key="1">
    <citation type="journal article" date="2017" name="Nat. Microbiol.">
        <title>Global analysis of biosynthetic gene clusters reveals vast potential of secondary metabolite production in Penicillium species.</title>
        <authorList>
            <person name="Nielsen J.C."/>
            <person name="Grijseels S."/>
            <person name="Prigent S."/>
            <person name="Ji B."/>
            <person name="Dainat J."/>
            <person name="Nielsen K.F."/>
            <person name="Frisvad J.C."/>
            <person name="Workman M."/>
            <person name="Nielsen J."/>
        </authorList>
    </citation>
    <scope>NUCLEOTIDE SEQUENCE [LARGE SCALE GENOMIC DNA]</scope>
    <source>
        <strain evidence="2">IBT 31811</strain>
    </source>
</reference>